<evidence type="ECO:0000256" key="5">
    <source>
        <dbReference type="SAM" id="MobiDB-lite"/>
    </source>
</evidence>
<organism evidence="7 8">
    <name type="scientific">Candidatus Nephthysia bennettiae</name>
    <dbReference type="NCBI Taxonomy" id="3127016"/>
    <lineage>
        <taxon>Bacteria</taxon>
        <taxon>Bacillati</taxon>
        <taxon>Candidatus Dormiibacterota</taxon>
        <taxon>Candidatus Dormibacteria</taxon>
        <taxon>Candidatus Dormibacterales</taxon>
        <taxon>Candidatus Dormibacteraceae</taxon>
        <taxon>Candidatus Nephthysia</taxon>
    </lineage>
</organism>
<protein>
    <submittedName>
        <fullName evidence="7">LacI family DNA-binding transcriptional regulator</fullName>
    </submittedName>
</protein>
<dbReference type="InterPro" id="IPR010982">
    <property type="entry name" value="Lambda_DNA-bd_dom_sf"/>
</dbReference>
<dbReference type="InterPro" id="IPR000843">
    <property type="entry name" value="HTH_LacI"/>
</dbReference>
<evidence type="ECO:0000313" key="7">
    <source>
        <dbReference type="EMBL" id="MBJ7600045.1"/>
    </source>
</evidence>
<comment type="caution">
    <text evidence="7">The sequence shown here is derived from an EMBL/GenBank/DDBJ whole genome shotgun (WGS) entry which is preliminary data.</text>
</comment>
<feature type="domain" description="HTH lacI-type" evidence="6">
    <location>
        <begin position="1"/>
        <end position="55"/>
    </location>
</feature>
<evidence type="ECO:0000256" key="3">
    <source>
        <dbReference type="ARBA" id="ARBA00023125"/>
    </source>
</evidence>
<feature type="region of interest" description="Disordered" evidence="5">
    <location>
        <begin position="323"/>
        <end position="345"/>
    </location>
</feature>
<dbReference type="Gene3D" id="3.40.50.2300">
    <property type="match status" value="2"/>
</dbReference>
<dbReference type="Pfam" id="PF00356">
    <property type="entry name" value="LacI"/>
    <property type="match status" value="1"/>
</dbReference>
<name>A0A934KD83_9BACT</name>
<dbReference type="AlphaFoldDB" id="A0A934KD83"/>
<dbReference type="PROSITE" id="PS50932">
    <property type="entry name" value="HTH_LACI_2"/>
    <property type="match status" value="1"/>
</dbReference>
<dbReference type="GO" id="GO:0000976">
    <property type="term" value="F:transcription cis-regulatory region binding"/>
    <property type="evidence" value="ECO:0007669"/>
    <property type="project" value="TreeGrafter"/>
</dbReference>
<dbReference type="SUPFAM" id="SSF53822">
    <property type="entry name" value="Periplasmic binding protein-like I"/>
    <property type="match status" value="1"/>
</dbReference>
<dbReference type="PANTHER" id="PTHR30146">
    <property type="entry name" value="LACI-RELATED TRANSCRIPTIONAL REPRESSOR"/>
    <property type="match status" value="1"/>
</dbReference>
<dbReference type="GO" id="GO:0003700">
    <property type="term" value="F:DNA-binding transcription factor activity"/>
    <property type="evidence" value="ECO:0007669"/>
    <property type="project" value="TreeGrafter"/>
</dbReference>
<dbReference type="InterPro" id="IPR028082">
    <property type="entry name" value="Peripla_BP_I"/>
</dbReference>
<accession>A0A934KD83</accession>
<reference evidence="7" key="1">
    <citation type="submission" date="2020-10" db="EMBL/GenBank/DDBJ databases">
        <title>Ca. Dormibacterota MAGs.</title>
        <authorList>
            <person name="Montgomery K."/>
        </authorList>
    </citation>
    <scope>NUCLEOTIDE SEQUENCE [LARGE SCALE GENOMIC DNA]</scope>
    <source>
        <strain evidence="7">SC8812_S17_10</strain>
    </source>
</reference>
<dbReference type="CDD" id="cd01392">
    <property type="entry name" value="HTH_LacI"/>
    <property type="match status" value="1"/>
</dbReference>
<dbReference type="Gene3D" id="1.10.260.40">
    <property type="entry name" value="lambda repressor-like DNA-binding domains"/>
    <property type="match status" value="1"/>
</dbReference>
<evidence type="ECO:0000256" key="4">
    <source>
        <dbReference type="ARBA" id="ARBA00023163"/>
    </source>
</evidence>
<dbReference type="CDD" id="cd06289">
    <property type="entry name" value="PBP1_MalI-like"/>
    <property type="match status" value="1"/>
</dbReference>
<keyword evidence="1" id="KW-0678">Repressor</keyword>
<dbReference type="SUPFAM" id="SSF47413">
    <property type="entry name" value="lambda repressor-like DNA-binding domains"/>
    <property type="match status" value="1"/>
</dbReference>
<proteinExistence type="predicted"/>
<dbReference type="Pfam" id="PF13377">
    <property type="entry name" value="Peripla_BP_3"/>
    <property type="match status" value="1"/>
</dbReference>
<feature type="compositionally biased region" description="Basic and acidic residues" evidence="5">
    <location>
        <begin position="336"/>
        <end position="345"/>
    </location>
</feature>
<dbReference type="PANTHER" id="PTHR30146:SF148">
    <property type="entry name" value="HTH-TYPE TRANSCRIPTIONAL REPRESSOR PURR-RELATED"/>
    <property type="match status" value="1"/>
</dbReference>
<keyword evidence="4" id="KW-0804">Transcription</keyword>
<sequence length="345" mass="37370">MTMSDVATESGLSRATVSLVLRDSPQIPELTKQRVREAMGRLGYIYDHRAAAMRTQRTMTVGVVVTNVRNPYFAELSMALEGVLHEHGFALLQGYSHDDQKREDRLLEEMVEHRVDGVFLVPSKETTSSDLSNRLGPAGTPLVLITRHVVGHEADYVGVDNVLAGQLLAEHLAGEGCRRIAFLGGPSRSTARSERERGLSLGLGRHRLALDPALAIPTSADRQGGIAAVHALLAGGTPPDAIVCYSDVVAFGVESALREAGLEPGRDMALASFDDIAEAQLQRPPLTSVATYPELVGVEAARLLLERLDAPDAKPRRVVLEPRLHVRASSTTRGRHPQDHEEGRS</sequence>
<keyword evidence="8" id="KW-1185">Reference proteome</keyword>
<evidence type="ECO:0000259" key="6">
    <source>
        <dbReference type="PROSITE" id="PS50932"/>
    </source>
</evidence>
<dbReference type="Proteomes" id="UP000612893">
    <property type="component" value="Unassembled WGS sequence"/>
</dbReference>
<keyword evidence="3 7" id="KW-0238">DNA-binding</keyword>
<gene>
    <name evidence="7" type="ORF">JF922_18455</name>
</gene>
<evidence type="ECO:0000256" key="1">
    <source>
        <dbReference type="ARBA" id="ARBA00022491"/>
    </source>
</evidence>
<evidence type="ECO:0000256" key="2">
    <source>
        <dbReference type="ARBA" id="ARBA00023015"/>
    </source>
</evidence>
<dbReference type="InterPro" id="IPR046335">
    <property type="entry name" value="LacI/GalR-like_sensor"/>
</dbReference>
<dbReference type="EMBL" id="JAEKNR010000183">
    <property type="protein sequence ID" value="MBJ7600045.1"/>
    <property type="molecule type" value="Genomic_DNA"/>
</dbReference>
<dbReference type="SMART" id="SM00354">
    <property type="entry name" value="HTH_LACI"/>
    <property type="match status" value="1"/>
</dbReference>
<keyword evidence="2" id="KW-0805">Transcription regulation</keyword>
<evidence type="ECO:0000313" key="8">
    <source>
        <dbReference type="Proteomes" id="UP000612893"/>
    </source>
</evidence>